<organism evidence="1 2">
    <name type="scientific">Pleurodeles waltl</name>
    <name type="common">Iberian ribbed newt</name>
    <dbReference type="NCBI Taxonomy" id="8319"/>
    <lineage>
        <taxon>Eukaryota</taxon>
        <taxon>Metazoa</taxon>
        <taxon>Chordata</taxon>
        <taxon>Craniata</taxon>
        <taxon>Vertebrata</taxon>
        <taxon>Euteleostomi</taxon>
        <taxon>Amphibia</taxon>
        <taxon>Batrachia</taxon>
        <taxon>Caudata</taxon>
        <taxon>Salamandroidea</taxon>
        <taxon>Salamandridae</taxon>
        <taxon>Pleurodelinae</taxon>
        <taxon>Pleurodeles</taxon>
    </lineage>
</organism>
<gene>
    <name evidence="1" type="ORF">NDU88_001629</name>
</gene>
<keyword evidence="2" id="KW-1185">Reference proteome</keyword>
<feature type="non-terminal residue" evidence="1">
    <location>
        <position position="53"/>
    </location>
</feature>
<comment type="caution">
    <text evidence="1">The sequence shown here is derived from an EMBL/GenBank/DDBJ whole genome shotgun (WGS) entry which is preliminary data.</text>
</comment>
<dbReference type="AlphaFoldDB" id="A0AAV7S9A4"/>
<evidence type="ECO:0000313" key="1">
    <source>
        <dbReference type="EMBL" id="KAJ1161142.1"/>
    </source>
</evidence>
<proteinExistence type="predicted"/>
<accession>A0AAV7S9A4</accession>
<evidence type="ECO:0000313" key="2">
    <source>
        <dbReference type="Proteomes" id="UP001066276"/>
    </source>
</evidence>
<protein>
    <submittedName>
        <fullName evidence="1">Uncharacterized protein</fullName>
    </submittedName>
</protein>
<feature type="non-terminal residue" evidence="1">
    <location>
        <position position="1"/>
    </location>
</feature>
<dbReference type="Proteomes" id="UP001066276">
    <property type="component" value="Chromosome 4_2"/>
</dbReference>
<sequence length="53" mass="5931">DRKLNCSVYGRCSRVPMHLWGIAYPCKAHRSNSPTCVAPPWVFVMVPCSQHSG</sequence>
<name>A0AAV7S9A4_PLEWA</name>
<dbReference type="EMBL" id="JANPWB010000008">
    <property type="protein sequence ID" value="KAJ1161142.1"/>
    <property type="molecule type" value="Genomic_DNA"/>
</dbReference>
<reference evidence="1" key="1">
    <citation type="journal article" date="2022" name="bioRxiv">
        <title>Sequencing and chromosome-scale assembly of the giantPleurodeles waltlgenome.</title>
        <authorList>
            <person name="Brown T."/>
            <person name="Elewa A."/>
            <person name="Iarovenko S."/>
            <person name="Subramanian E."/>
            <person name="Araus A.J."/>
            <person name="Petzold A."/>
            <person name="Susuki M."/>
            <person name="Suzuki K.-i.T."/>
            <person name="Hayashi T."/>
            <person name="Toyoda A."/>
            <person name="Oliveira C."/>
            <person name="Osipova E."/>
            <person name="Leigh N.D."/>
            <person name="Simon A."/>
            <person name="Yun M.H."/>
        </authorList>
    </citation>
    <scope>NUCLEOTIDE SEQUENCE</scope>
    <source>
        <strain evidence="1">20211129_DDA</strain>
        <tissue evidence="1">Liver</tissue>
    </source>
</reference>